<dbReference type="EMBL" id="BAABKM010000001">
    <property type="protein sequence ID" value="GAA4693316.1"/>
    <property type="molecule type" value="Genomic_DNA"/>
</dbReference>
<name>A0ABP8WPT6_9ACTN</name>
<keyword evidence="2" id="KW-1185">Reference proteome</keyword>
<proteinExistence type="predicted"/>
<organism evidence="1 2">
    <name type="scientific">Nocardioides conyzicola</name>
    <dbReference type="NCBI Taxonomy" id="1651781"/>
    <lineage>
        <taxon>Bacteria</taxon>
        <taxon>Bacillati</taxon>
        <taxon>Actinomycetota</taxon>
        <taxon>Actinomycetes</taxon>
        <taxon>Propionibacteriales</taxon>
        <taxon>Nocardioidaceae</taxon>
        <taxon>Nocardioides</taxon>
    </lineage>
</organism>
<accession>A0ABP8WPT6</accession>
<evidence type="ECO:0000313" key="2">
    <source>
        <dbReference type="Proteomes" id="UP001499974"/>
    </source>
</evidence>
<comment type="caution">
    <text evidence="1">The sequence shown here is derived from an EMBL/GenBank/DDBJ whole genome shotgun (WGS) entry which is preliminary data.</text>
</comment>
<evidence type="ECO:0000313" key="1">
    <source>
        <dbReference type="EMBL" id="GAA4693316.1"/>
    </source>
</evidence>
<gene>
    <name evidence="1" type="ORF">GCM10023349_05670</name>
</gene>
<sequence>MASVTEHLADRGIPSNLQSYVCLEVFRGERPVLLVSREDGDWCFICGEGHPDDPAFYRVAGIGHPVGDDLTLAEVLDLDADEEAERAFVGGP</sequence>
<dbReference type="Proteomes" id="UP001499974">
    <property type="component" value="Unassembled WGS sequence"/>
</dbReference>
<reference evidence="2" key="1">
    <citation type="journal article" date="2019" name="Int. J. Syst. Evol. Microbiol.">
        <title>The Global Catalogue of Microorganisms (GCM) 10K type strain sequencing project: providing services to taxonomists for standard genome sequencing and annotation.</title>
        <authorList>
            <consortium name="The Broad Institute Genomics Platform"/>
            <consortium name="The Broad Institute Genome Sequencing Center for Infectious Disease"/>
            <person name="Wu L."/>
            <person name="Ma J."/>
        </authorList>
    </citation>
    <scope>NUCLEOTIDE SEQUENCE [LARGE SCALE GENOMIC DNA]</scope>
    <source>
        <strain evidence="2">JCM 18531</strain>
    </source>
</reference>
<protein>
    <submittedName>
        <fullName evidence="1">Uncharacterized protein</fullName>
    </submittedName>
</protein>